<dbReference type="RefSeq" id="WP_170271491.1">
    <property type="nucleotide sequence ID" value="NZ_JABEQB010000038.1"/>
</dbReference>
<evidence type="ECO:0000256" key="3">
    <source>
        <dbReference type="ARBA" id="ARBA00022692"/>
    </source>
</evidence>
<feature type="transmembrane region" description="Helical" evidence="7">
    <location>
        <begin position="218"/>
        <end position="240"/>
    </location>
</feature>
<evidence type="ECO:0000259" key="8">
    <source>
        <dbReference type="Pfam" id="PF00482"/>
    </source>
</evidence>
<protein>
    <submittedName>
        <fullName evidence="9">Type II secretion protein F</fullName>
    </submittedName>
</protein>
<keyword evidence="3 7" id="KW-0812">Transmembrane</keyword>
<feature type="domain" description="Type II secretion system protein GspF" evidence="8">
    <location>
        <begin position="110"/>
        <end position="234"/>
    </location>
</feature>
<dbReference type="Pfam" id="PF00482">
    <property type="entry name" value="T2SSF"/>
    <property type="match status" value="1"/>
</dbReference>
<keyword evidence="5 7" id="KW-0472">Membrane</keyword>
<comment type="subcellular location">
    <subcellularLocation>
        <location evidence="1">Cell membrane</location>
        <topology evidence="1">Multi-pass membrane protein</topology>
    </subcellularLocation>
</comment>
<evidence type="ECO:0000256" key="5">
    <source>
        <dbReference type="ARBA" id="ARBA00023136"/>
    </source>
</evidence>
<organism evidence="9 10">
    <name type="scientific">Caldanaerobacter subterraneus</name>
    <dbReference type="NCBI Taxonomy" id="911092"/>
    <lineage>
        <taxon>Bacteria</taxon>
        <taxon>Bacillati</taxon>
        <taxon>Bacillota</taxon>
        <taxon>Clostridia</taxon>
        <taxon>Thermoanaerobacterales</taxon>
        <taxon>Thermoanaerobacteraceae</taxon>
        <taxon>Caldanaerobacter</taxon>
    </lineage>
</organism>
<accession>A0A7Y2PN34</accession>
<evidence type="ECO:0000256" key="4">
    <source>
        <dbReference type="ARBA" id="ARBA00022989"/>
    </source>
</evidence>
<dbReference type="EMBL" id="JABEQB010000038">
    <property type="protein sequence ID" value="NNG67748.1"/>
    <property type="molecule type" value="Genomic_DNA"/>
</dbReference>
<proteinExistence type="predicted"/>
<gene>
    <name evidence="9" type="ORF">HKI81_11125</name>
</gene>
<evidence type="ECO:0000313" key="10">
    <source>
        <dbReference type="Proteomes" id="UP000529861"/>
    </source>
</evidence>
<evidence type="ECO:0000256" key="6">
    <source>
        <dbReference type="SAM" id="Coils"/>
    </source>
</evidence>
<dbReference type="InterPro" id="IPR018076">
    <property type="entry name" value="T2SS_GspF_dom"/>
</dbReference>
<reference evidence="9 10" key="1">
    <citation type="submission" date="2020-04" db="EMBL/GenBank/DDBJ databases">
        <title>Draft genome sequence of Caldanaerobacter sunterraneus. strain 1523vc isolated from Griffin hot spring, Kamchatka, Russia.</title>
        <authorList>
            <person name="Toshchakov S.V."/>
            <person name="Podosokorskaya O.A."/>
            <person name="Kublanov I.V."/>
            <person name="Korzhenkov A."/>
            <person name="Patrushev M.V."/>
        </authorList>
    </citation>
    <scope>NUCLEOTIDE SEQUENCE [LARGE SCALE GENOMIC DNA]</scope>
    <source>
        <strain evidence="9 10">1523vc</strain>
    </source>
</reference>
<evidence type="ECO:0000256" key="1">
    <source>
        <dbReference type="ARBA" id="ARBA00004651"/>
    </source>
</evidence>
<evidence type="ECO:0000313" key="9">
    <source>
        <dbReference type="EMBL" id="NNG67748.1"/>
    </source>
</evidence>
<feature type="coiled-coil region" evidence="6">
    <location>
        <begin position="175"/>
        <end position="209"/>
    </location>
</feature>
<dbReference type="AlphaFoldDB" id="A0A7Y2PN34"/>
<keyword evidence="6" id="KW-0175">Coiled coil</keyword>
<keyword evidence="2" id="KW-1003">Cell membrane</keyword>
<sequence>MRRIVSKKYLQKVGIKRDMIEKWDKEIKAVGGVKILFFEVQDVLELFSFAALSLGGLLVLTVVGAVNGANILALLSVFIGSAIMFYQYWRSPIESYRESFYKEEELPAALEIFISGLEVGMNTENIMGYIVRTRKGVVRDLLYEAQARIDTGSSLKDALTSAADKSLNDHFKRFVKAVTGEYESVKDMRENLEELLEEVEEKNYNQKIERAAVLDNSLFFPIFLGYFVPILIMFALPFVISLKSFFNLF</sequence>
<dbReference type="Proteomes" id="UP000529861">
    <property type="component" value="Unassembled WGS sequence"/>
</dbReference>
<evidence type="ECO:0000256" key="7">
    <source>
        <dbReference type="SAM" id="Phobius"/>
    </source>
</evidence>
<name>A0A7Y2PN34_9THEO</name>
<feature type="transmembrane region" description="Helical" evidence="7">
    <location>
        <begin position="43"/>
        <end position="65"/>
    </location>
</feature>
<feature type="transmembrane region" description="Helical" evidence="7">
    <location>
        <begin position="71"/>
        <end position="89"/>
    </location>
</feature>
<evidence type="ECO:0000256" key="2">
    <source>
        <dbReference type="ARBA" id="ARBA00022475"/>
    </source>
</evidence>
<dbReference type="GO" id="GO:0005886">
    <property type="term" value="C:plasma membrane"/>
    <property type="evidence" value="ECO:0007669"/>
    <property type="project" value="UniProtKB-SubCell"/>
</dbReference>
<keyword evidence="4 7" id="KW-1133">Transmembrane helix</keyword>
<comment type="caution">
    <text evidence="9">The sequence shown here is derived from an EMBL/GenBank/DDBJ whole genome shotgun (WGS) entry which is preliminary data.</text>
</comment>